<feature type="region of interest" description="Disordered" evidence="1">
    <location>
        <begin position="174"/>
        <end position="258"/>
    </location>
</feature>
<feature type="compositionally biased region" description="Polar residues" evidence="1">
    <location>
        <begin position="51"/>
        <end position="61"/>
    </location>
</feature>
<evidence type="ECO:0000313" key="3">
    <source>
        <dbReference type="EMBL" id="CAI8015360.1"/>
    </source>
</evidence>
<keyword evidence="2" id="KW-0812">Transmembrane</keyword>
<reference evidence="3" key="1">
    <citation type="submission" date="2023-03" db="EMBL/GenBank/DDBJ databases">
        <authorList>
            <person name="Steffen K."/>
            <person name="Cardenas P."/>
        </authorList>
    </citation>
    <scope>NUCLEOTIDE SEQUENCE</scope>
</reference>
<dbReference type="Proteomes" id="UP001174909">
    <property type="component" value="Unassembled WGS sequence"/>
</dbReference>
<dbReference type="EMBL" id="CASHTH010001436">
    <property type="protein sequence ID" value="CAI8015360.1"/>
    <property type="molecule type" value="Genomic_DNA"/>
</dbReference>
<feature type="compositionally biased region" description="Polar residues" evidence="1">
    <location>
        <begin position="242"/>
        <end position="258"/>
    </location>
</feature>
<feature type="compositionally biased region" description="Basic and acidic residues" evidence="1">
    <location>
        <begin position="204"/>
        <end position="220"/>
    </location>
</feature>
<sequence>MVKEPPVGLSGRAGRAHKLVGQIRMRGRSRSVGRTTATLRANDGGMAGSGDISSLSESTPRFTPRLDFSTNSEGGGGGGGGLTGHQQVVISATISSAVLLTLLAVLVVALVKLVQFIRTSMTFKKFMADASQAEFSRDGNPLYHPNHTPIKLPAHIMDGDLDIKIPEYSTNHLRDEGNTTLPGPSSQTQTEACPVPNSTGTGIRPHENGIREEPTLKSGDEAQGNGIRESSTVRGMEKPKLSNVNIQASSVIETRTKQ</sequence>
<proteinExistence type="predicted"/>
<dbReference type="Gene3D" id="1.20.5.100">
    <property type="entry name" value="Cytochrome c1, transmembrane anchor, C-terminal"/>
    <property type="match status" value="1"/>
</dbReference>
<feature type="compositionally biased region" description="Polar residues" evidence="1">
    <location>
        <begin position="178"/>
        <end position="201"/>
    </location>
</feature>
<evidence type="ECO:0000256" key="2">
    <source>
        <dbReference type="SAM" id="Phobius"/>
    </source>
</evidence>
<keyword evidence="4" id="KW-1185">Reference proteome</keyword>
<keyword evidence="2" id="KW-1133">Transmembrane helix</keyword>
<name>A0AA35RPJ2_GEOBA</name>
<evidence type="ECO:0000256" key="1">
    <source>
        <dbReference type="SAM" id="MobiDB-lite"/>
    </source>
</evidence>
<organism evidence="3 4">
    <name type="scientific">Geodia barretti</name>
    <name type="common">Barrett's horny sponge</name>
    <dbReference type="NCBI Taxonomy" id="519541"/>
    <lineage>
        <taxon>Eukaryota</taxon>
        <taxon>Metazoa</taxon>
        <taxon>Porifera</taxon>
        <taxon>Demospongiae</taxon>
        <taxon>Heteroscleromorpha</taxon>
        <taxon>Tetractinellida</taxon>
        <taxon>Astrophorina</taxon>
        <taxon>Geodiidae</taxon>
        <taxon>Geodia</taxon>
    </lineage>
</organism>
<protein>
    <submittedName>
        <fullName evidence="3">Uncharacterized protein</fullName>
    </submittedName>
</protein>
<feature type="region of interest" description="Disordered" evidence="1">
    <location>
        <begin position="40"/>
        <end position="80"/>
    </location>
</feature>
<accession>A0AA35RPJ2</accession>
<evidence type="ECO:0000313" key="4">
    <source>
        <dbReference type="Proteomes" id="UP001174909"/>
    </source>
</evidence>
<dbReference type="AlphaFoldDB" id="A0AA35RPJ2"/>
<comment type="caution">
    <text evidence="3">The sequence shown here is derived from an EMBL/GenBank/DDBJ whole genome shotgun (WGS) entry which is preliminary data.</text>
</comment>
<gene>
    <name evidence="3" type="ORF">GBAR_LOCUS9516</name>
</gene>
<feature type="transmembrane region" description="Helical" evidence="2">
    <location>
        <begin position="88"/>
        <end position="111"/>
    </location>
</feature>
<keyword evidence="2" id="KW-0472">Membrane</keyword>